<evidence type="ECO:0000313" key="3">
    <source>
        <dbReference type="Proteomes" id="UP000309885"/>
    </source>
</evidence>
<dbReference type="InterPro" id="IPR029021">
    <property type="entry name" value="Prot-tyrosine_phosphatase-like"/>
</dbReference>
<dbReference type="PROSITE" id="PS00383">
    <property type="entry name" value="TYR_PHOSPHATASE_1"/>
    <property type="match status" value="1"/>
</dbReference>
<sequence>MAQGDVNLKKITNFRELGGYRNKNKQMVKKGLLYRSGQLFELDDAQKRYLTETVGIQQIIDMRSADERAQFPDTTLPGAAYTVLDILKDATTNDASLGHMITEQGDVRENMLATYEQLAMSDSAQAGYHAFIRDLLAAPEPTVFHCFAGKDRTGVGAAIILKLLAVPDETIMADYLLTNQERKTANQVILADLKKQDVPTSQLQTIAVALKVDAAYLEHYFQVIDTKFGSFDQYLRQGLQLTDADVDTFRGLYLQE</sequence>
<proteinExistence type="inferred from homology"/>
<dbReference type="PANTHER" id="PTHR31126:SF1">
    <property type="entry name" value="TYROSINE SPECIFIC PROTEIN PHOSPHATASES DOMAIN-CONTAINING PROTEIN"/>
    <property type="match status" value="1"/>
</dbReference>
<evidence type="ECO:0000256" key="1">
    <source>
        <dbReference type="ARBA" id="ARBA00009580"/>
    </source>
</evidence>
<dbReference type="SUPFAM" id="SSF52799">
    <property type="entry name" value="(Phosphotyrosine protein) phosphatases II"/>
    <property type="match status" value="1"/>
</dbReference>
<dbReference type="EMBL" id="VBWO01000005">
    <property type="protein sequence ID" value="TLF39594.1"/>
    <property type="molecule type" value="Genomic_DNA"/>
</dbReference>
<comment type="caution">
    <text evidence="2">The sequence shown here is derived from an EMBL/GenBank/DDBJ whole genome shotgun (WGS) entry which is preliminary data.</text>
</comment>
<name>A0A5R8LQN5_LACZE</name>
<protein>
    <submittedName>
        <fullName evidence="2">Tyrosine-protein phosphatase</fullName>
    </submittedName>
</protein>
<dbReference type="Proteomes" id="UP000309885">
    <property type="component" value="Unassembled WGS sequence"/>
</dbReference>
<reference evidence="2 3" key="1">
    <citation type="submission" date="2019-05" db="EMBL/GenBank/DDBJ databases">
        <title>Genome-based reclassification of Lactobacillus casei as Lactobacillus casei subsp. casei. subsp.nov., description of Lactobacillus casei subsp. zeae subsp. nov., and emended description of Lactobacillus casei.</title>
        <authorList>
            <person name="Huang C.-H."/>
        </authorList>
    </citation>
    <scope>NUCLEOTIDE SEQUENCE [LARGE SCALE GENOMIC DNA]</scope>
    <source>
        <strain evidence="2 3">CRBIP24.44</strain>
    </source>
</reference>
<dbReference type="InterPro" id="IPR016130">
    <property type="entry name" value="Tyr_Pase_AS"/>
</dbReference>
<dbReference type="PANTHER" id="PTHR31126">
    <property type="entry name" value="TYROSINE-PROTEIN PHOSPHATASE"/>
    <property type="match status" value="1"/>
</dbReference>
<dbReference type="Gene3D" id="3.90.190.10">
    <property type="entry name" value="Protein tyrosine phosphatase superfamily"/>
    <property type="match status" value="1"/>
</dbReference>
<dbReference type="GO" id="GO:0004721">
    <property type="term" value="F:phosphoprotein phosphatase activity"/>
    <property type="evidence" value="ECO:0007669"/>
    <property type="project" value="InterPro"/>
</dbReference>
<evidence type="ECO:0000313" key="2">
    <source>
        <dbReference type="EMBL" id="TLF39594.1"/>
    </source>
</evidence>
<organism evidence="2 3">
    <name type="scientific">Lacticaseibacillus zeae</name>
    <name type="common">Lactobacillus zeae</name>
    <dbReference type="NCBI Taxonomy" id="57037"/>
    <lineage>
        <taxon>Bacteria</taxon>
        <taxon>Bacillati</taxon>
        <taxon>Bacillota</taxon>
        <taxon>Bacilli</taxon>
        <taxon>Lactobacillales</taxon>
        <taxon>Lactobacillaceae</taxon>
        <taxon>Lacticaseibacillus</taxon>
    </lineage>
</organism>
<dbReference type="AlphaFoldDB" id="A0A5R8LQN5"/>
<gene>
    <name evidence="2" type="ORF">FEI15_06445</name>
</gene>
<accession>A0A5R8LQN5</accession>
<dbReference type="Pfam" id="PF13350">
    <property type="entry name" value="Y_phosphatase3"/>
    <property type="match status" value="1"/>
</dbReference>
<dbReference type="InterPro" id="IPR026893">
    <property type="entry name" value="Tyr/Ser_Pase_IphP-type"/>
</dbReference>
<comment type="similarity">
    <text evidence="1">Belongs to the protein-tyrosine phosphatase family.</text>
</comment>